<dbReference type="SUPFAM" id="SSF52058">
    <property type="entry name" value="L domain-like"/>
    <property type="match status" value="1"/>
</dbReference>
<feature type="compositionally biased region" description="Acidic residues" evidence="3">
    <location>
        <begin position="201"/>
        <end position="210"/>
    </location>
</feature>
<evidence type="ECO:0000313" key="4">
    <source>
        <dbReference type="EMBL" id="KZZ97333.1"/>
    </source>
</evidence>
<dbReference type="InterPro" id="IPR032675">
    <property type="entry name" value="LRR_dom_sf"/>
</dbReference>
<accession>A0A168D441</accession>
<feature type="compositionally biased region" description="Polar residues" evidence="3">
    <location>
        <begin position="255"/>
        <end position="264"/>
    </location>
</feature>
<feature type="compositionally biased region" description="Basic and acidic residues" evidence="3">
    <location>
        <begin position="574"/>
        <end position="584"/>
    </location>
</feature>
<evidence type="ECO:0000256" key="1">
    <source>
        <dbReference type="ARBA" id="ARBA00022614"/>
    </source>
</evidence>
<dbReference type="PROSITE" id="PS51450">
    <property type="entry name" value="LRR"/>
    <property type="match status" value="3"/>
</dbReference>
<protein>
    <submittedName>
        <fullName evidence="4">Leucine-rich repeat protein</fullName>
    </submittedName>
</protein>
<feature type="compositionally biased region" description="Polar residues" evidence="3">
    <location>
        <begin position="686"/>
        <end position="709"/>
    </location>
</feature>
<dbReference type="Pfam" id="PF12799">
    <property type="entry name" value="LRR_4"/>
    <property type="match status" value="1"/>
</dbReference>
<dbReference type="InterPro" id="IPR052574">
    <property type="entry name" value="CDIRP"/>
</dbReference>
<dbReference type="SMART" id="SM00365">
    <property type="entry name" value="LRR_SD22"/>
    <property type="match status" value="4"/>
</dbReference>
<dbReference type="GO" id="GO:1902412">
    <property type="term" value="P:regulation of mitotic cytokinesis"/>
    <property type="evidence" value="ECO:0007669"/>
    <property type="project" value="TreeGrafter"/>
</dbReference>
<dbReference type="InterPro" id="IPR003591">
    <property type="entry name" value="Leu-rich_rpt_typical-subtyp"/>
</dbReference>
<feature type="compositionally biased region" description="Polar residues" evidence="3">
    <location>
        <begin position="97"/>
        <end position="117"/>
    </location>
</feature>
<feature type="compositionally biased region" description="Basic and acidic residues" evidence="3">
    <location>
        <begin position="493"/>
        <end position="511"/>
    </location>
</feature>
<dbReference type="SMART" id="SM00364">
    <property type="entry name" value="LRR_BAC"/>
    <property type="match status" value="5"/>
</dbReference>
<feature type="region of interest" description="Disordered" evidence="3">
    <location>
        <begin position="1"/>
        <end position="128"/>
    </location>
</feature>
<feature type="region of interest" description="Disordered" evidence="3">
    <location>
        <begin position="472"/>
        <end position="739"/>
    </location>
</feature>
<feature type="region of interest" description="Disordered" evidence="3">
    <location>
        <begin position="1744"/>
        <end position="1769"/>
    </location>
</feature>
<evidence type="ECO:0000256" key="3">
    <source>
        <dbReference type="SAM" id="MobiDB-lite"/>
    </source>
</evidence>
<dbReference type="InterPro" id="IPR001611">
    <property type="entry name" value="Leu-rich_rpt"/>
</dbReference>
<evidence type="ECO:0000256" key="2">
    <source>
        <dbReference type="ARBA" id="ARBA00022737"/>
    </source>
</evidence>
<feature type="compositionally biased region" description="Polar residues" evidence="3">
    <location>
        <begin position="1130"/>
        <end position="1150"/>
    </location>
</feature>
<dbReference type="GO" id="GO:0035591">
    <property type="term" value="F:signaling adaptor activity"/>
    <property type="evidence" value="ECO:0007669"/>
    <property type="project" value="TreeGrafter"/>
</dbReference>
<feature type="region of interest" description="Disordered" evidence="3">
    <location>
        <begin position="388"/>
        <end position="458"/>
    </location>
</feature>
<feature type="compositionally biased region" description="Basic and acidic residues" evidence="3">
    <location>
        <begin position="607"/>
        <end position="617"/>
    </location>
</feature>
<feature type="region of interest" description="Disordered" evidence="3">
    <location>
        <begin position="876"/>
        <end position="926"/>
    </location>
</feature>
<feature type="compositionally biased region" description="Polar residues" evidence="3">
    <location>
        <begin position="900"/>
        <end position="922"/>
    </location>
</feature>
<feature type="compositionally biased region" description="Basic and acidic residues" evidence="3">
    <location>
        <begin position="851"/>
        <end position="860"/>
    </location>
</feature>
<feature type="compositionally biased region" description="Basic and acidic residues" evidence="3">
    <location>
        <begin position="810"/>
        <end position="823"/>
    </location>
</feature>
<feature type="compositionally biased region" description="Basic and acidic residues" evidence="3">
    <location>
        <begin position="539"/>
        <end position="551"/>
    </location>
</feature>
<feature type="region of interest" description="Disordered" evidence="3">
    <location>
        <begin position="201"/>
        <end position="294"/>
    </location>
</feature>
<keyword evidence="5" id="KW-1185">Reference proteome</keyword>
<dbReference type="PANTHER" id="PTHR47566">
    <property type="match status" value="1"/>
</dbReference>
<gene>
    <name evidence="4" type="ORF">AAL_03297</name>
</gene>
<proteinExistence type="predicted"/>
<dbReference type="PANTHER" id="PTHR47566:SF1">
    <property type="entry name" value="PROTEIN NUD1"/>
    <property type="match status" value="1"/>
</dbReference>
<dbReference type="GO" id="GO:0061499">
    <property type="term" value="C:outer plaque of mitotic spindle pole body"/>
    <property type="evidence" value="ECO:0007669"/>
    <property type="project" value="TreeGrafter"/>
</dbReference>
<feature type="region of interest" description="Disordered" evidence="3">
    <location>
        <begin position="1005"/>
        <end position="1084"/>
    </location>
</feature>
<feature type="compositionally biased region" description="Basic and acidic residues" evidence="3">
    <location>
        <begin position="118"/>
        <end position="128"/>
    </location>
</feature>
<feature type="compositionally biased region" description="Polar residues" evidence="3">
    <location>
        <begin position="13"/>
        <end position="22"/>
    </location>
</feature>
<keyword evidence="2" id="KW-0677">Repeat</keyword>
<feature type="region of interest" description="Disordered" evidence="3">
    <location>
        <begin position="1115"/>
        <end position="1183"/>
    </location>
</feature>
<evidence type="ECO:0000313" key="5">
    <source>
        <dbReference type="Proteomes" id="UP000078544"/>
    </source>
</evidence>
<feature type="compositionally biased region" description="Low complexity" evidence="3">
    <location>
        <begin position="1120"/>
        <end position="1129"/>
    </location>
</feature>
<dbReference type="GO" id="GO:0031028">
    <property type="term" value="P:septation initiation signaling"/>
    <property type="evidence" value="ECO:0007669"/>
    <property type="project" value="TreeGrafter"/>
</dbReference>
<feature type="compositionally biased region" description="Polar residues" evidence="3">
    <location>
        <begin position="410"/>
        <end position="425"/>
    </location>
</feature>
<feature type="region of interest" description="Disordered" evidence="3">
    <location>
        <begin position="756"/>
        <end position="861"/>
    </location>
</feature>
<sequence>MAPAWLDSLSEDWISQSGSDASDGQLPPIPPPDDVDAAQKRLLQSRIPRRSGNKPSAPPTSGNSPTALSERTTNDINISMKRLPTKLSREVKADTSRAVSNASHGSVVHNSLPNGRSPSKDRQTPEWKRRLVYGEIPYGEQRDLFCSAAAGLEDMFKPPQGDEGELFIGTQHAPHHIDVTLPSSPPTYPQRVTAADLEEFEHSEDGDEYPADITPSPSPRPLQREIKYKCNESSPVRADRYMNSSPSARDAECRGSQNDESNLTVPDENQDALRKASGQTDTRNEDFSPIVIGKHGTESGSVEFAPIDVPIDQLWQKLERLRVNQMLLDSQADLRAGLDADVNKTLGDAENTEDYMHKGGFINVRRGGRSGDGSFYYRGLSSEMGADTSEMLPEESLQASTPKQFPSIRTLGTNPWPTLQSQRSPSLPRAPFPSPEKKQDVGDGSSKENSPLKLFGPYDTFTNQTLLRRISQFEEGSGSPSQRSPASEIEDVVSDKARKGAAEQSDPDHRNISKFGGSDLDGYEFKGHSSDEIYEDSDVIGKENRSPRGDSMRPYPLRVLKGPETSPEGCSDLIIERRRSKSETPLRNQDGQHRAAIHQMANGPRTPKRDPPSDSKRQRTSPAKDPTPKRRRTLHRSDIAFGRELQAGAIDNPHAQAQPGLPGKKRKDALPGSFELADPSVLAQRSILQPQSPGSGKNSLASGTKTRQSPARKPPKDREISFNDALTETDRKPSIRTQDFVDQAAQIMAMIRNQVKPELASLGESEEEDTQQGEKQSNKAAPSQDSTSEPFSRPPSREGNPIAWAQQRQNDPELISRLKKYQEYSDGGVTSSMRSADPTAGAGPKAGCLERQIEGRERARPNGILVPVFGEITSDLPNVRISNSSLPGSEPGAPSREYPSHSSNRSLSRTFPSASSRGSESRQIIMPESVSHLIPDRVGSMYLDKNKNVWIKKKELPSGQQHIALLSEDSEEDPFASIPDLTVDMTKEMQNLRLVRFADEAEEISDLGHGQSQANSPARRDLSRGFVTLSTSEPIGSPRGAFMTEEIAKLENSTGHGDSAPPEESDVGTRRQNHDQASAGPLRSLTISFSSPIASVIQELTPDDLDQLQDESAGDMNRLSCESSSKPSSQKGAQVSNKTQSARGKSSQAPPRQPCHRGPAFIPRPISRIDEQDEESTVEICDDDRQVSIIGDRSMTSHKTPKGGQTSLSFMVNQTPGNGVLALAADDSAFIGRNVGKLSLSPLSDFTLNNHDQSFGFEVSYVMGHRHMATGDGSKKVLSMTIRELVDKLGEAEPQESYWEDITKLDLHDKCLSSLHMLDEFCGKLVTLDASANNLNHLDGVPSTVRDLKVSHNLLTEITSWDHLMNLQYLDISGNDLTSLSALKNLVHLRSIRADDNQLTSLDGLDAHDGLLRLRARNNEIGSLDFSTSRFERLEELDLENNHIASIQNLELLPVLSKLRLAKNRLHELPEVESMDFLRHLDVSDNDFETLDISRFPGLRSVYADRNRIHSALGFVRTRRLDSLSLREQRGERPLDLGFLAHAYEVRKLFLSGNFMHEFDPRVDFLNLQLLEMANCGLRFLPEKMGQLMPNLRTLNVNFNAIADVSPLRFIPRMKKLLVAGNRLTDSTSVTQLLIDFPHLTRLDTRDNPMTLGFYAPLQILVPSRASQTADLFVLPDADVSRDEIFACRLDENTRLRRRLHQVVFAANCGRLRMLDGLPLRFQDVLAKDGLLQRLMDEGLVPDQLPHQQENLPPMAEPKPKGNDEDEDIVADELARAQLESEAETAWQHNTTIKSSRWSKEDSFA</sequence>
<feature type="compositionally biased region" description="Polar residues" evidence="3">
    <location>
        <begin position="59"/>
        <end position="77"/>
    </location>
</feature>
<comment type="caution">
    <text evidence="4">The sequence shown here is derived from an EMBL/GenBank/DDBJ whole genome shotgun (WGS) entry which is preliminary data.</text>
</comment>
<dbReference type="EMBL" id="AZGY01000006">
    <property type="protein sequence ID" value="KZZ97333.1"/>
    <property type="molecule type" value="Genomic_DNA"/>
</dbReference>
<name>A0A168D441_9HYPO</name>
<dbReference type="InterPro" id="IPR025875">
    <property type="entry name" value="Leu-rich_rpt_4"/>
</dbReference>
<keyword evidence="1" id="KW-0433">Leucine-rich repeat</keyword>
<feature type="compositionally biased region" description="Acidic residues" evidence="3">
    <location>
        <begin position="1171"/>
        <end position="1182"/>
    </location>
</feature>
<reference evidence="4 5" key="1">
    <citation type="journal article" date="2016" name="Genome Biol. Evol.">
        <title>Divergent and convergent evolution of fungal pathogenicity.</title>
        <authorList>
            <person name="Shang Y."/>
            <person name="Xiao G."/>
            <person name="Zheng P."/>
            <person name="Cen K."/>
            <person name="Zhan S."/>
            <person name="Wang C."/>
        </authorList>
    </citation>
    <scope>NUCLEOTIDE SEQUENCE [LARGE SCALE GENOMIC DNA]</scope>
    <source>
        <strain evidence="4 5">RCEF 2490</strain>
    </source>
</reference>
<dbReference type="Gene3D" id="3.80.10.10">
    <property type="entry name" value="Ribonuclease Inhibitor"/>
    <property type="match status" value="2"/>
</dbReference>
<organism evidence="4 5">
    <name type="scientific">Moelleriella libera RCEF 2490</name>
    <dbReference type="NCBI Taxonomy" id="1081109"/>
    <lineage>
        <taxon>Eukaryota</taxon>
        <taxon>Fungi</taxon>
        <taxon>Dikarya</taxon>
        <taxon>Ascomycota</taxon>
        <taxon>Pezizomycotina</taxon>
        <taxon>Sordariomycetes</taxon>
        <taxon>Hypocreomycetidae</taxon>
        <taxon>Hypocreales</taxon>
        <taxon>Clavicipitaceae</taxon>
        <taxon>Moelleriella</taxon>
    </lineage>
</organism>
<feature type="compositionally biased region" description="Polar residues" evidence="3">
    <location>
        <begin position="773"/>
        <end position="790"/>
    </location>
</feature>
<dbReference type="Proteomes" id="UP000078544">
    <property type="component" value="Unassembled WGS sequence"/>
</dbReference>
<dbReference type="STRING" id="1081109.A0A168D441"/>
<dbReference type="SMART" id="SM00369">
    <property type="entry name" value="LRR_TYP"/>
    <property type="match status" value="7"/>
</dbReference>
<dbReference type="OrthoDB" id="7451790at2759"/>